<dbReference type="SUPFAM" id="SSF54236">
    <property type="entry name" value="Ubiquitin-like"/>
    <property type="match status" value="1"/>
</dbReference>
<dbReference type="Proteomes" id="UP001634394">
    <property type="component" value="Unassembled WGS sequence"/>
</dbReference>
<dbReference type="AlphaFoldDB" id="A0ABD3VHG0"/>
<dbReference type="EMBL" id="JBJQND010000012">
    <property type="protein sequence ID" value="KAL3859945.1"/>
    <property type="molecule type" value="Genomic_DNA"/>
</dbReference>
<dbReference type="InterPro" id="IPR029071">
    <property type="entry name" value="Ubiquitin-like_domsf"/>
</dbReference>
<evidence type="ECO:0000313" key="3">
    <source>
        <dbReference type="Proteomes" id="UP001634394"/>
    </source>
</evidence>
<evidence type="ECO:0000259" key="1">
    <source>
        <dbReference type="PROSITE" id="PS50053"/>
    </source>
</evidence>
<dbReference type="PROSITE" id="PS50053">
    <property type="entry name" value="UBIQUITIN_2"/>
    <property type="match status" value="1"/>
</dbReference>
<proteinExistence type="predicted"/>
<dbReference type="PANTHER" id="PTHR32097:SF17">
    <property type="entry name" value="CAMP-BINDING PROTEIN 1-RELATED"/>
    <property type="match status" value="1"/>
</dbReference>
<comment type="caution">
    <text evidence="2">The sequence shown here is derived from an EMBL/GenBank/DDBJ whole genome shotgun (WGS) entry which is preliminary data.</text>
</comment>
<reference evidence="2 3" key="1">
    <citation type="submission" date="2024-11" db="EMBL/GenBank/DDBJ databases">
        <title>Chromosome-level genome assembly of the freshwater bivalve Anodonta woodiana.</title>
        <authorList>
            <person name="Chen X."/>
        </authorList>
    </citation>
    <scope>NUCLEOTIDE SEQUENCE [LARGE SCALE GENOMIC DNA]</scope>
    <source>
        <strain evidence="2">MN2024</strain>
        <tissue evidence="2">Gills</tissue>
    </source>
</reference>
<dbReference type="Gene3D" id="3.10.20.90">
    <property type="entry name" value="Phosphatidylinositol 3-kinase Catalytic Subunit, Chain A, domain 1"/>
    <property type="match status" value="1"/>
</dbReference>
<dbReference type="InterPro" id="IPR000626">
    <property type="entry name" value="Ubiquitin-like_dom"/>
</dbReference>
<gene>
    <name evidence="2" type="ORF">ACJMK2_010124</name>
</gene>
<evidence type="ECO:0000313" key="2">
    <source>
        <dbReference type="EMBL" id="KAL3859945.1"/>
    </source>
</evidence>
<dbReference type="SMART" id="SM00213">
    <property type="entry name" value="UBQ"/>
    <property type="match status" value="1"/>
</dbReference>
<dbReference type="Pfam" id="PF02342">
    <property type="entry name" value="TerD"/>
    <property type="match status" value="1"/>
</dbReference>
<feature type="domain" description="Ubiquitin-like" evidence="1">
    <location>
        <begin position="89"/>
        <end position="171"/>
    </location>
</feature>
<dbReference type="Gene3D" id="2.60.60.30">
    <property type="entry name" value="sav2460 like domains"/>
    <property type="match status" value="1"/>
</dbReference>
<dbReference type="InterPro" id="IPR051324">
    <property type="entry name" value="Stress/Tellurium_Resist"/>
</dbReference>
<sequence length="349" mass="39564">MECHLCHSKKLSEEYPPRTITDECDHPVLICLKCTINHVKQNRSCPEMGCNQKISPEDCRLKLFEAILSEMFTEYTASYTPEVSIYGLRTLYVTMLTGESINVPYSPYMTVSQLKQEIYEKLNHDTSKQKLLYQGGSDEQGIELQTYKDNGDFATLSDYGVKPNSTIHLVVVLYDIPQAFDHVVFDLFWGYPSNGRDYLDASCLLFSGVNFIEVCDYGHTWQLNNSVSHSGDVMNDQQRIGHHTIHVYLKKIPANITHLYFTLSAWNSPNISRYPKPSLRFHEASNPSKDLCKTTFTHANHSQAVIMCSVSKGKDGAWRIFESGQLSAGNAKNYQPLKSTIGSLIKQGY</sequence>
<name>A0ABD3VHG0_SINWO</name>
<dbReference type="InterPro" id="IPR003325">
    <property type="entry name" value="TerD"/>
</dbReference>
<accession>A0ABD3VHG0</accession>
<dbReference type="Pfam" id="PF00240">
    <property type="entry name" value="ubiquitin"/>
    <property type="match status" value="1"/>
</dbReference>
<dbReference type="CDD" id="cd06974">
    <property type="entry name" value="TerD_like"/>
    <property type="match status" value="1"/>
</dbReference>
<organism evidence="2 3">
    <name type="scientific">Sinanodonta woodiana</name>
    <name type="common">Chinese pond mussel</name>
    <name type="synonym">Anodonta woodiana</name>
    <dbReference type="NCBI Taxonomy" id="1069815"/>
    <lineage>
        <taxon>Eukaryota</taxon>
        <taxon>Metazoa</taxon>
        <taxon>Spiralia</taxon>
        <taxon>Lophotrochozoa</taxon>
        <taxon>Mollusca</taxon>
        <taxon>Bivalvia</taxon>
        <taxon>Autobranchia</taxon>
        <taxon>Heteroconchia</taxon>
        <taxon>Palaeoheterodonta</taxon>
        <taxon>Unionida</taxon>
        <taxon>Unionoidea</taxon>
        <taxon>Unionidae</taxon>
        <taxon>Unioninae</taxon>
        <taxon>Sinanodonta</taxon>
    </lineage>
</organism>
<dbReference type="PANTHER" id="PTHR32097">
    <property type="entry name" value="CAMP-BINDING PROTEIN 1-RELATED"/>
    <property type="match status" value="1"/>
</dbReference>
<keyword evidence="3" id="KW-1185">Reference proteome</keyword>
<dbReference type="CDD" id="cd17039">
    <property type="entry name" value="Ubl_ubiquitin_like"/>
    <property type="match status" value="1"/>
</dbReference>
<protein>
    <recommendedName>
        <fullName evidence="1">Ubiquitin-like domain-containing protein</fullName>
    </recommendedName>
</protein>